<organism evidence="1 2">
    <name type="scientific">Prorocentrum cordatum</name>
    <dbReference type="NCBI Taxonomy" id="2364126"/>
    <lineage>
        <taxon>Eukaryota</taxon>
        <taxon>Sar</taxon>
        <taxon>Alveolata</taxon>
        <taxon>Dinophyceae</taxon>
        <taxon>Prorocentrales</taxon>
        <taxon>Prorocentraceae</taxon>
        <taxon>Prorocentrum</taxon>
    </lineage>
</organism>
<comment type="caution">
    <text evidence="1">The sequence shown here is derived from an EMBL/GenBank/DDBJ whole genome shotgun (WGS) entry which is preliminary data.</text>
</comment>
<evidence type="ECO:0000313" key="2">
    <source>
        <dbReference type="Proteomes" id="UP001189429"/>
    </source>
</evidence>
<gene>
    <name evidence="1" type="ORF">PCOR1329_LOCUS74567</name>
</gene>
<protein>
    <submittedName>
        <fullName evidence="1">Uncharacterized protein</fullName>
    </submittedName>
</protein>
<dbReference type="Gene3D" id="3.60.10.10">
    <property type="entry name" value="Endonuclease/exonuclease/phosphatase"/>
    <property type="match status" value="1"/>
</dbReference>
<sequence length="167" mass="18449">MRELEHIQGGEAAICVIKFMRFTVAIANIHLRADASATDWDAVIDWVQDRLIDSGNTVQAIVAGGWNCLPTETAALRACFALRADLATPGVSTRLDGNREIDYFLTRCLRSTQVVAHNRQLGDHLMVTMNRGDRSRHGSPTSRSVVNPFQQVRCTGGRAWGRCRKAA</sequence>
<name>A0ABN9XCZ9_9DINO</name>
<reference evidence="1" key="1">
    <citation type="submission" date="2023-10" db="EMBL/GenBank/DDBJ databases">
        <authorList>
            <person name="Chen Y."/>
            <person name="Shah S."/>
            <person name="Dougan E. K."/>
            <person name="Thang M."/>
            <person name="Chan C."/>
        </authorList>
    </citation>
    <scope>NUCLEOTIDE SEQUENCE [LARGE SCALE GENOMIC DNA]</scope>
</reference>
<dbReference type="SUPFAM" id="SSF56219">
    <property type="entry name" value="DNase I-like"/>
    <property type="match status" value="1"/>
</dbReference>
<evidence type="ECO:0000313" key="1">
    <source>
        <dbReference type="EMBL" id="CAK0895970.1"/>
    </source>
</evidence>
<dbReference type="InterPro" id="IPR036691">
    <property type="entry name" value="Endo/exonu/phosph_ase_sf"/>
</dbReference>
<proteinExistence type="predicted"/>
<accession>A0ABN9XCZ9</accession>
<dbReference type="Proteomes" id="UP001189429">
    <property type="component" value="Unassembled WGS sequence"/>
</dbReference>
<dbReference type="EMBL" id="CAUYUJ010020118">
    <property type="protein sequence ID" value="CAK0895970.1"/>
    <property type="molecule type" value="Genomic_DNA"/>
</dbReference>
<keyword evidence="2" id="KW-1185">Reference proteome</keyword>